<sequence>MVQRKISSFFKPCSAQIAGDNDGLATPGRGKLAAIGEARRVPERKYRNEIGGEDFGDRFAVERTVIGKKRRCYAQLAFSEPTSAGRALASSYMGSRPLLVYIAQ</sequence>
<proteinExistence type="predicted"/>
<name>A0AAN7M0G5_TRANT</name>
<accession>A0AAN7M0G5</accession>
<comment type="caution">
    <text evidence="2">The sequence shown here is derived from an EMBL/GenBank/DDBJ whole genome shotgun (WGS) entry which is preliminary data.</text>
</comment>
<organism evidence="2 3">
    <name type="scientific">Trapa natans</name>
    <name type="common">Water chestnut</name>
    <dbReference type="NCBI Taxonomy" id="22666"/>
    <lineage>
        <taxon>Eukaryota</taxon>
        <taxon>Viridiplantae</taxon>
        <taxon>Streptophyta</taxon>
        <taxon>Embryophyta</taxon>
        <taxon>Tracheophyta</taxon>
        <taxon>Spermatophyta</taxon>
        <taxon>Magnoliopsida</taxon>
        <taxon>eudicotyledons</taxon>
        <taxon>Gunneridae</taxon>
        <taxon>Pentapetalae</taxon>
        <taxon>rosids</taxon>
        <taxon>malvids</taxon>
        <taxon>Myrtales</taxon>
        <taxon>Lythraceae</taxon>
        <taxon>Trapa</taxon>
    </lineage>
</organism>
<protein>
    <recommendedName>
        <fullName evidence="1">N-acetyltransferase ESCO acetyl-transferase domain-containing protein</fullName>
    </recommendedName>
</protein>
<reference evidence="2 3" key="1">
    <citation type="journal article" date="2023" name="Hortic Res">
        <title>Pangenome of water caltrop reveals structural variations and asymmetric subgenome divergence after allopolyploidization.</title>
        <authorList>
            <person name="Zhang X."/>
            <person name="Chen Y."/>
            <person name="Wang L."/>
            <person name="Yuan Y."/>
            <person name="Fang M."/>
            <person name="Shi L."/>
            <person name="Lu R."/>
            <person name="Comes H.P."/>
            <person name="Ma Y."/>
            <person name="Chen Y."/>
            <person name="Huang G."/>
            <person name="Zhou Y."/>
            <person name="Zheng Z."/>
            <person name="Qiu Y."/>
        </authorList>
    </citation>
    <scope>NUCLEOTIDE SEQUENCE [LARGE SCALE GENOMIC DNA]</scope>
    <source>
        <strain evidence="2">F231</strain>
    </source>
</reference>
<feature type="domain" description="N-acetyltransferase ESCO acetyl-transferase" evidence="1">
    <location>
        <begin position="72"/>
        <end position="101"/>
    </location>
</feature>
<dbReference type="AlphaFoldDB" id="A0AAN7M0G5"/>
<evidence type="ECO:0000259" key="1">
    <source>
        <dbReference type="Pfam" id="PF13880"/>
    </source>
</evidence>
<dbReference type="InterPro" id="IPR028009">
    <property type="entry name" value="ESCO_Acetyltransf_dom"/>
</dbReference>
<dbReference type="Pfam" id="PF13880">
    <property type="entry name" value="Acetyltransf_13"/>
    <property type="match status" value="1"/>
</dbReference>
<evidence type="ECO:0000313" key="2">
    <source>
        <dbReference type="EMBL" id="KAK4799918.1"/>
    </source>
</evidence>
<gene>
    <name evidence="2" type="ORF">SAY86_025283</name>
</gene>
<evidence type="ECO:0000313" key="3">
    <source>
        <dbReference type="Proteomes" id="UP001346149"/>
    </source>
</evidence>
<keyword evidence="3" id="KW-1185">Reference proteome</keyword>
<dbReference type="Proteomes" id="UP001346149">
    <property type="component" value="Unassembled WGS sequence"/>
</dbReference>
<dbReference type="EMBL" id="JAXQNO010000004">
    <property type="protein sequence ID" value="KAK4799918.1"/>
    <property type="molecule type" value="Genomic_DNA"/>
</dbReference>